<sequence length="697" mass="75321">MSEHYPNIVEPIRLGPVELPNRLYFGPHGNPLEVGRGPAEDFAAYYGERAANGVGMLIHSLPLFPRAGIGRACPSVDESVPAFAAVAERVHSHGAKLFAQVNYFYDFPVQWEPQTPFAPMLTPSGTASYMTFSTTREMTTADIDAMLACYARAAANLRLAGYDGIELHSTHGMLPEMFLSPYFNKRTDRYGGSVEGRTRFLWEALSAIRDGAGPELAVGMRFQCDERLPGGIDTDMAHEVLGRIAGDGLIDFVDLDISVEPKGSLDAIPPYFHPRQVYRPYVEKVRSAAGQTPVLSTLGRITDIATAEQALADGVVDVVGMVRGLIAEPALLRNALEGHPERSRACIGANMCQDRRRNGAVGCGINPATGRERRWRESPGDRATRPGRVVVVGGGPAGLETARVAAQRGHQVVLMERGDVLGGHLRSWATLPDRELVGLTADWYAERLADLGVEVRLGVSATPESVLGESPTAVVVATGADYVATGEGGFLPQPIPGADRPFVVTPEAFFDGSYRPTSGRVVILDDEGMNAAAGIAELLAQSGVDVHFVTRHGEPAHSLAGTFEREFIVPRLKRLGVTFHTLSYVGEIGDRQVTLFDVHVEEQLSLVDEVDGVILVTMRRQRDTLSAALETQVEQVFVVGDALAPRGLPDATFEGQRFARLIGEPMAPRTFTEAYWEPLAPEVFPRAAAVLQPATDA</sequence>
<comment type="cofactor">
    <cofactor evidence="2">
        <name>[4Fe-4S] cluster</name>
        <dbReference type="ChEBI" id="CHEBI:49883"/>
    </cofactor>
</comment>
<evidence type="ECO:0000256" key="1">
    <source>
        <dbReference type="ARBA" id="ARBA00001917"/>
    </source>
</evidence>
<keyword evidence="9" id="KW-0411">Iron-sulfur</keyword>
<dbReference type="Gene3D" id="3.40.50.720">
    <property type="entry name" value="NAD(P)-binding Rossmann-like Domain"/>
    <property type="match status" value="1"/>
</dbReference>
<dbReference type="PANTHER" id="PTHR42917:SF2">
    <property type="entry name" value="2,4-DIENOYL-COA REDUCTASE [(2E)-ENOYL-COA-PRODUCING]"/>
    <property type="match status" value="1"/>
</dbReference>
<dbReference type="Pfam" id="PF07992">
    <property type="entry name" value="Pyr_redox_2"/>
    <property type="match status" value="1"/>
</dbReference>
<keyword evidence="4" id="KW-0285">Flavoprotein</keyword>
<dbReference type="RefSeq" id="WP_344420177.1">
    <property type="nucleotide sequence ID" value="NZ_BAAAQK010000017.1"/>
</dbReference>
<feature type="domain" description="FAD/NAD(P)-binding" evidence="11">
    <location>
        <begin position="388"/>
        <end position="640"/>
    </location>
</feature>
<dbReference type="SUPFAM" id="SSF51905">
    <property type="entry name" value="FAD/NAD(P)-binding domain"/>
    <property type="match status" value="1"/>
</dbReference>
<dbReference type="EMBL" id="BAAAQK010000017">
    <property type="protein sequence ID" value="GAA1859127.1"/>
    <property type="molecule type" value="Genomic_DNA"/>
</dbReference>
<keyword evidence="5" id="KW-0288">FMN</keyword>
<dbReference type="PRINTS" id="PR00368">
    <property type="entry name" value="FADPNR"/>
</dbReference>
<comment type="cofactor">
    <cofactor evidence="1">
        <name>FMN</name>
        <dbReference type="ChEBI" id="CHEBI:58210"/>
    </cofactor>
</comment>
<protein>
    <submittedName>
        <fullName evidence="12">FAD-dependent oxidoreductase</fullName>
    </submittedName>
</protein>
<evidence type="ECO:0000256" key="5">
    <source>
        <dbReference type="ARBA" id="ARBA00022643"/>
    </source>
</evidence>
<accession>A0ABN2NAA6</accession>
<evidence type="ECO:0000313" key="12">
    <source>
        <dbReference type="EMBL" id="GAA1859127.1"/>
    </source>
</evidence>
<keyword evidence="13" id="KW-1185">Reference proteome</keyword>
<dbReference type="PANTHER" id="PTHR42917">
    <property type="entry name" value="2,4-DIENOYL-COA REDUCTASE"/>
    <property type="match status" value="1"/>
</dbReference>
<evidence type="ECO:0000256" key="8">
    <source>
        <dbReference type="ARBA" id="ARBA00023004"/>
    </source>
</evidence>
<organism evidence="12 13">
    <name type="scientific">Pseudonocardia ailaonensis</name>
    <dbReference type="NCBI Taxonomy" id="367279"/>
    <lineage>
        <taxon>Bacteria</taxon>
        <taxon>Bacillati</taxon>
        <taxon>Actinomycetota</taxon>
        <taxon>Actinomycetes</taxon>
        <taxon>Pseudonocardiales</taxon>
        <taxon>Pseudonocardiaceae</taxon>
        <taxon>Pseudonocardia</taxon>
    </lineage>
</organism>
<evidence type="ECO:0000256" key="2">
    <source>
        <dbReference type="ARBA" id="ARBA00001966"/>
    </source>
</evidence>
<evidence type="ECO:0000259" key="11">
    <source>
        <dbReference type="Pfam" id="PF07992"/>
    </source>
</evidence>
<keyword evidence="6" id="KW-0479">Metal-binding</keyword>
<dbReference type="Pfam" id="PF00724">
    <property type="entry name" value="Oxidored_FMN"/>
    <property type="match status" value="1"/>
</dbReference>
<evidence type="ECO:0000256" key="3">
    <source>
        <dbReference type="ARBA" id="ARBA00011048"/>
    </source>
</evidence>
<dbReference type="InterPro" id="IPR023753">
    <property type="entry name" value="FAD/NAD-binding_dom"/>
</dbReference>
<dbReference type="Gene3D" id="3.20.20.70">
    <property type="entry name" value="Aldolase class I"/>
    <property type="match status" value="1"/>
</dbReference>
<dbReference type="Gene3D" id="3.50.50.60">
    <property type="entry name" value="FAD/NAD(P)-binding domain"/>
    <property type="match status" value="1"/>
</dbReference>
<evidence type="ECO:0000256" key="7">
    <source>
        <dbReference type="ARBA" id="ARBA00023002"/>
    </source>
</evidence>
<keyword evidence="8" id="KW-0408">Iron</keyword>
<evidence type="ECO:0000313" key="13">
    <source>
        <dbReference type="Proteomes" id="UP001500449"/>
    </source>
</evidence>
<reference evidence="12 13" key="1">
    <citation type="journal article" date="2019" name="Int. J. Syst. Evol. Microbiol.">
        <title>The Global Catalogue of Microorganisms (GCM) 10K type strain sequencing project: providing services to taxonomists for standard genome sequencing and annotation.</title>
        <authorList>
            <consortium name="The Broad Institute Genomics Platform"/>
            <consortium name="The Broad Institute Genome Sequencing Center for Infectious Disease"/>
            <person name="Wu L."/>
            <person name="Ma J."/>
        </authorList>
    </citation>
    <scope>NUCLEOTIDE SEQUENCE [LARGE SCALE GENOMIC DNA]</scope>
    <source>
        <strain evidence="12 13">JCM 16009</strain>
    </source>
</reference>
<dbReference type="InterPro" id="IPR001155">
    <property type="entry name" value="OxRdtase_FMN_N"/>
</dbReference>
<name>A0ABN2NAA6_9PSEU</name>
<proteinExistence type="inferred from homology"/>
<gene>
    <name evidence="12" type="ORF">GCM10009836_44180</name>
</gene>
<comment type="caution">
    <text evidence="12">The sequence shown here is derived from an EMBL/GenBank/DDBJ whole genome shotgun (WGS) entry which is preliminary data.</text>
</comment>
<evidence type="ECO:0000256" key="9">
    <source>
        <dbReference type="ARBA" id="ARBA00023014"/>
    </source>
</evidence>
<dbReference type="Proteomes" id="UP001500449">
    <property type="component" value="Unassembled WGS sequence"/>
</dbReference>
<feature type="domain" description="NADH:flavin oxidoreductase/NADH oxidase N-terminal" evidence="10">
    <location>
        <begin position="8"/>
        <end position="339"/>
    </location>
</feature>
<evidence type="ECO:0000256" key="4">
    <source>
        <dbReference type="ARBA" id="ARBA00022630"/>
    </source>
</evidence>
<evidence type="ECO:0000259" key="10">
    <source>
        <dbReference type="Pfam" id="PF00724"/>
    </source>
</evidence>
<dbReference type="SUPFAM" id="SSF51395">
    <property type="entry name" value="FMN-linked oxidoreductases"/>
    <property type="match status" value="1"/>
</dbReference>
<dbReference type="InterPro" id="IPR051793">
    <property type="entry name" value="NADH:flavin_oxidoreductase"/>
</dbReference>
<evidence type="ECO:0000256" key="6">
    <source>
        <dbReference type="ARBA" id="ARBA00022723"/>
    </source>
</evidence>
<dbReference type="InterPro" id="IPR036188">
    <property type="entry name" value="FAD/NAD-bd_sf"/>
</dbReference>
<keyword evidence="7" id="KW-0560">Oxidoreductase</keyword>
<dbReference type="InterPro" id="IPR013785">
    <property type="entry name" value="Aldolase_TIM"/>
</dbReference>
<comment type="similarity">
    <text evidence="3">In the N-terminal section; belongs to the NADH:flavin oxidoreductase/NADH oxidase family.</text>
</comment>